<evidence type="ECO:0000313" key="11">
    <source>
        <dbReference type="Proteomes" id="UP000656804"/>
    </source>
</evidence>
<dbReference type="GO" id="GO:0005524">
    <property type="term" value="F:ATP binding"/>
    <property type="evidence" value="ECO:0007669"/>
    <property type="project" value="UniProtKB-UniRule"/>
</dbReference>
<dbReference type="SUPFAM" id="SSF56112">
    <property type="entry name" value="Protein kinase-like (PK-like)"/>
    <property type="match status" value="1"/>
</dbReference>
<dbReference type="InterPro" id="IPR017441">
    <property type="entry name" value="Protein_kinase_ATP_BS"/>
</dbReference>
<accession>A0A930V011</accession>
<keyword evidence="2 10" id="KW-0723">Serine/threonine-protein kinase</keyword>
<evidence type="ECO:0000256" key="2">
    <source>
        <dbReference type="ARBA" id="ARBA00022527"/>
    </source>
</evidence>
<feature type="domain" description="Protein kinase" evidence="9">
    <location>
        <begin position="14"/>
        <end position="297"/>
    </location>
</feature>
<dbReference type="AlphaFoldDB" id="A0A930V011"/>
<keyword evidence="5 10" id="KW-0418">Kinase</keyword>
<evidence type="ECO:0000256" key="1">
    <source>
        <dbReference type="ARBA" id="ARBA00012513"/>
    </source>
</evidence>
<dbReference type="PANTHER" id="PTHR43289:SF6">
    <property type="entry name" value="SERINE_THREONINE-PROTEIN KINASE NEKL-3"/>
    <property type="match status" value="1"/>
</dbReference>
<dbReference type="InterPro" id="IPR011009">
    <property type="entry name" value="Kinase-like_dom_sf"/>
</dbReference>
<organism evidence="10 11">
    <name type="scientific">Nocardioides acrostichi</name>
    <dbReference type="NCBI Taxonomy" id="2784339"/>
    <lineage>
        <taxon>Bacteria</taxon>
        <taxon>Bacillati</taxon>
        <taxon>Actinomycetota</taxon>
        <taxon>Actinomycetes</taxon>
        <taxon>Propionibacteriales</taxon>
        <taxon>Nocardioidaceae</taxon>
        <taxon>Nocardioides</taxon>
    </lineage>
</organism>
<dbReference type="Proteomes" id="UP000656804">
    <property type="component" value="Unassembled WGS sequence"/>
</dbReference>
<feature type="region of interest" description="Disordered" evidence="8">
    <location>
        <begin position="302"/>
        <end position="325"/>
    </location>
</feature>
<dbReference type="EC" id="2.7.11.1" evidence="1"/>
<dbReference type="Pfam" id="PF00069">
    <property type="entry name" value="Pkinase"/>
    <property type="match status" value="1"/>
</dbReference>
<dbReference type="InterPro" id="IPR000719">
    <property type="entry name" value="Prot_kinase_dom"/>
</dbReference>
<feature type="binding site" evidence="7">
    <location>
        <position position="43"/>
    </location>
    <ligand>
        <name>ATP</name>
        <dbReference type="ChEBI" id="CHEBI:30616"/>
    </ligand>
</feature>
<evidence type="ECO:0000313" key="10">
    <source>
        <dbReference type="EMBL" id="MBF4161205.1"/>
    </source>
</evidence>
<dbReference type="CDD" id="cd14014">
    <property type="entry name" value="STKc_PknB_like"/>
    <property type="match status" value="1"/>
</dbReference>
<dbReference type="RefSeq" id="WP_194502455.1">
    <property type="nucleotide sequence ID" value="NZ_JADIVZ010000002.1"/>
</dbReference>
<dbReference type="PANTHER" id="PTHR43289">
    <property type="entry name" value="MITOGEN-ACTIVATED PROTEIN KINASE KINASE KINASE 20-RELATED"/>
    <property type="match status" value="1"/>
</dbReference>
<dbReference type="GO" id="GO:0004674">
    <property type="term" value="F:protein serine/threonine kinase activity"/>
    <property type="evidence" value="ECO:0007669"/>
    <property type="project" value="UniProtKB-KW"/>
</dbReference>
<dbReference type="PROSITE" id="PS00107">
    <property type="entry name" value="PROTEIN_KINASE_ATP"/>
    <property type="match status" value="1"/>
</dbReference>
<keyword evidence="4 7" id="KW-0547">Nucleotide-binding</keyword>
<keyword evidence="11" id="KW-1185">Reference proteome</keyword>
<dbReference type="SMART" id="SM00220">
    <property type="entry name" value="S_TKc"/>
    <property type="match status" value="1"/>
</dbReference>
<evidence type="ECO:0000256" key="6">
    <source>
        <dbReference type="ARBA" id="ARBA00022840"/>
    </source>
</evidence>
<keyword evidence="3" id="KW-0808">Transferase</keyword>
<dbReference type="PROSITE" id="PS00108">
    <property type="entry name" value="PROTEIN_KINASE_ST"/>
    <property type="match status" value="1"/>
</dbReference>
<sequence length="506" mass="52998">MDLTPSAPQRIGRYAVRRRLGSGAFATVWLAYDAQLDSPVAVKVLADNWAGDAQVRARFLEEGRYLRRVESPHVVSVYDAGELPDGRPYLVMSYADQGTLGDRLDAGSLTTGQAMVVLRQVGAGLQALHDRDILHRDVKPANVLFRSRKGEVCAMLGDLGLGKALDASSRLTMAAGTPSYVAPEQARAESLDARADQFSFGALAYLLLGGRSAYSHADLKQAANPAAPAPLASSDGGFGEGGDERVDAVVRRAMAIERDDRWPDVATFVTALDDAVTGSVGSRVEEPVDTIVAQPWLPFDPDATAAGAAPSLGTGATDPAASDPPRRARRRLLGVLAVLVLLPFAGGAGAVGGQEIARETAPTTAQITDDTGRLEVTVPHDWTTAVGTGAWQAPQDEQDYPAVSAGTATDWTDAEASGQGVFAGLMPGSGLPGQLPGHPECSGTPSTSAEGGSQPSTTRVFSGCPDGVVVERVEQVSSERLLWVQVRSQTTGTAYRVLSSVTTYGY</sequence>
<evidence type="ECO:0000256" key="4">
    <source>
        <dbReference type="ARBA" id="ARBA00022741"/>
    </source>
</evidence>
<gene>
    <name evidence="10" type="ORF">ISG29_05835</name>
</gene>
<keyword evidence="6 7" id="KW-0067">ATP-binding</keyword>
<name>A0A930V011_9ACTN</name>
<evidence type="ECO:0000256" key="3">
    <source>
        <dbReference type="ARBA" id="ARBA00022679"/>
    </source>
</evidence>
<protein>
    <recommendedName>
        <fullName evidence="1">non-specific serine/threonine protein kinase</fullName>
        <ecNumber evidence="1">2.7.11.1</ecNumber>
    </recommendedName>
</protein>
<evidence type="ECO:0000256" key="5">
    <source>
        <dbReference type="ARBA" id="ARBA00022777"/>
    </source>
</evidence>
<feature type="compositionally biased region" description="Polar residues" evidence="8">
    <location>
        <begin position="443"/>
        <end position="460"/>
    </location>
</feature>
<proteinExistence type="predicted"/>
<dbReference type="InterPro" id="IPR008271">
    <property type="entry name" value="Ser/Thr_kinase_AS"/>
</dbReference>
<reference evidence="10" key="1">
    <citation type="submission" date="2020-11" db="EMBL/GenBank/DDBJ databases">
        <title>Nocardioides sp. CBS4Y-1, whole genome shotgun sequence.</title>
        <authorList>
            <person name="Tuo L."/>
        </authorList>
    </citation>
    <scope>NUCLEOTIDE SEQUENCE</scope>
    <source>
        <strain evidence="10">CBS4Y-1</strain>
    </source>
</reference>
<dbReference type="EMBL" id="JADIVZ010000002">
    <property type="protein sequence ID" value="MBF4161205.1"/>
    <property type="molecule type" value="Genomic_DNA"/>
</dbReference>
<feature type="region of interest" description="Disordered" evidence="8">
    <location>
        <begin position="427"/>
        <end position="460"/>
    </location>
</feature>
<evidence type="ECO:0000256" key="8">
    <source>
        <dbReference type="SAM" id="MobiDB-lite"/>
    </source>
</evidence>
<comment type="caution">
    <text evidence="10">The sequence shown here is derived from an EMBL/GenBank/DDBJ whole genome shotgun (WGS) entry which is preliminary data.</text>
</comment>
<dbReference type="Gene3D" id="1.10.510.10">
    <property type="entry name" value="Transferase(Phosphotransferase) domain 1"/>
    <property type="match status" value="1"/>
</dbReference>
<dbReference type="PROSITE" id="PS50011">
    <property type="entry name" value="PROTEIN_KINASE_DOM"/>
    <property type="match status" value="1"/>
</dbReference>
<evidence type="ECO:0000256" key="7">
    <source>
        <dbReference type="PROSITE-ProRule" id="PRU10141"/>
    </source>
</evidence>
<evidence type="ECO:0000259" key="9">
    <source>
        <dbReference type="PROSITE" id="PS50011"/>
    </source>
</evidence>